<feature type="region of interest" description="Disordered" evidence="4">
    <location>
        <begin position="388"/>
        <end position="407"/>
    </location>
</feature>
<gene>
    <name evidence="6" type="ORF">HERI1096_LOCUS33553</name>
</gene>
<protein>
    <recommendedName>
        <fullName evidence="5">TATA-binding protein interacting (TIP20) domain-containing protein</fullName>
    </recommendedName>
</protein>
<accession>A0A7S3BPD5</accession>
<dbReference type="InterPro" id="IPR013932">
    <property type="entry name" value="TATA-bd_TIP120"/>
</dbReference>
<evidence type="ECO:0000256" key="4">
    <source>
        <dbReference type="SAM" id="MobiDB-lite"/>
    </source>
</evidence>
<evidence type="ECO:0000256" key="1">
    <source>
        <dbReference type="ARBA" id="ARBA00007657"/>
    </source>
</evidence>
<evidence type="ECO:0000256" key="2">
    <source>
        <dbReference type="ARBA" id="ARBA00022737"/>
    </source>
</evidence>
<organism evidence="6">
    <name type="scientific">Haptolina ericina</name>
    <dbReference type="NCBI Taxonomy" id="156174"/>
    <lineage>
        <taxon>Eukaryota</taxon>
        <taxon>Haptista</taxon>
        <taxon>Haptophyta</taxon>
        <taxon>Prymnesiophyceae</taxon>
        <taxon>Prymnesiales</taxon>
        <taxon>Prymnesiaceae</taxon>
        <taxon>Haptolina</taxon>
    </lineage>
</organism>
<dbReference type="Gene3D" id="1.25.10.10">
    <property type="entry name" value="Leucine-rich Repeat Variant"/>
    <property type="match status" value="1"/>
</dbReference>
<dbReference type="SUPFAM" id="SSF48371">
    <property type="entry name" value="ARM repeat"/>
    <property type="match status" value="1"/>
</dbReference>
<sequence length="1214" mass="131356">MATSDLLVELQKPTYKPDSDIEEKKICKCILKLVNDQSSDVQGLAVKCLAPLVRKLHDEYVDQIMAELSTTILTSKDGQRDIAAIGLKTIVLEIPTAHGSVAVHQLTSKLVSGVSQPVLEVKLECMQILDDLLRRFGSSLKEEEADACLNALFEELGSARAAARKRSIACIASLSATLSDKLLGQLVSTIVEKMNEPSCKLDLRRTYIQTVSSISRAGGYRIGKLLEMVVPLVLQQCDTTKSSGDAEMIESCLQAFESFVLRCPRDVASFQPTISSVALRFLSYDPNYADDDDDADDAMDDDDDDADADDDDDGDYSDDDDVSWKVRRSAAKVLSAIIVSRPERLPELLPEVVPVLVARFREREENVKMDIFSTFSDLLHQVALTVRSSDGTEGGGPQAEVMPDSGTPTGMLMERVPEIVKAACRQLKDKSLKTRIAAFSFMRQLLTTLPGCLEQHASALVPGIDKALKEAQSNNLRIESLLFLQLALSSHPPAVFQAHAVLLLPSALRLVDDRYYKIAAEALRVCSEYVRVLRPSPPAADFDYKVLVPPLFECVEKRLLAQDQDQEVKECAIQCMELLICHLGDEAAVRLDRVLPVLLERLRNEITRITAVKAFGALASATLDVGLGSKVGGGGSIMQSAVAELCSFLRKSSRLLRQASLSTLDTMVSTHSSLLGDADIGSMLDEVTALVADTDLHVTHLALQLCTSTVRTMPRLAVPRIKAGLLPKALVLLQSSLLQGYALRSLLAFLGQLVSQDVAELNFDVIMAQLLTLASDGAMSKHAISAISQAIGVCATHVTATAKRDALVAKFISQLGSGPVPMRSLSLLCLGEIGRQNDLSSHGNLIDAVTSEFSSDADEVKTAAAFALGNVTAGNLQRFVPNLLSKLRDAHEHLMLHALKELIGSGQSQLSVYVPDMLPPLIAFAEHDDESVRNIISECLGRLAAVSAAAVMPQMTELLSHGSGHVRATMVHSLRFAVADLGAAPLPPVIASSLLPFLNTMSDGEVAVRRAALLALNCTAHNKPLAIRDLLPRLLPLLYTETVKRPELVHQVDLGPFKHTVDDGLELRKAAFECMDTLLATSLDRLDVAEFIVHLVDGLKDDHDIKVLCHMLLGKLAATPSSALVLVASLDLVVDPLRATICATLKESAVKQQVERHEDLVRSGMRAVRALEKIPGAESCVKLDEFVRSTLKAGKLADRYAAVCGEDEAKADGA</sequence>
<feature type="region of interest" description="Disordered" evidence="4">
    <location>
        <begin position="291"/>
        <end position="321"/>
    </location>
</feature>
<name>A0A7S3BPD5_9EUKA</name>
<dbReference type="Pfam" id="PF08623">
    <property type="entry name" value="TIP120"/>
    <property type="match status" value="1"/>
</dbReference>
<dbReference type="AlphaFoldDB" id="A0A7S3BPD5"/>
<dbReference type="InterPro" id="IPR039852">
    <property type="entry name" value="CAND1/CAND2"/>
</dbReference>
<comment type="similarity">
    <text evidence="1">Belongs to the CAND family.</text>
</comment>
<dbReference type="InterPro" id="IPR016024">
    <property type="entry name" value="ARM-type_fold"/>
</dbReference>
<dbReference type="PANTHER" id="PTHR12696">
    <property type="entry name" value="TIP120"/>
    <property type="match status" value="1"/>
</dbReference>
<dbReference type="Pfam" id="PF25782">
    <property type="entry name" value="TPR_CAND1"/>
    <property type="match status" value="1"/>
</dbReference>
<dbReference type="GO" id="GO:0010265">
    <property type="term" value="P:SCF complex assembly"/>
    <property type="evidence" value="ECO:0007669"/>
    <property type="project" value="InterPro"/>
</dbReference>
<dbReference type="InterPro" id="IPR011989">
    <property type="entry name" value="ARM-like"/>
</dbReference>
<reference evidence="6" key="1">
    <citation type="submission" date="2021-01" db="EMBL/GenBank/DDBJ databases">
        <authorList>
            <person name="Corre E."/>
            <person name="Pelletier E."/>
            <person name="Niang G."/>
            <person name="Scheremetjew M."/>
            <person name="Finn R."/>
            <person name="Kale V."/>
            <person name="Holt S."/>
            <person name="Cochrane G."/>
            <person name="Meng A."/>
            <person name="Brown T."/>
            <person name="Cohen L."/>
        </authorList>
    </citation>
    <scope>NUCLEOTIDE SEQUENCE</scope>
    <source>
        <strain evidence="6">CCMP281</strain>
    </source>
</reference>
<proteinExistence type="inferred from homology"/>
<dbReference type="EMBL" id="HBHX01060674">
    <property type="protein sequence ID" value="CAE0140935.1"/>
    <property type="molecule type" value="Transcribed_RNA"/>
</dbReference>
<dbReference type="Pfam" id="PF13513">
    <property type="entry name" value="HEAT_EZ"/>
    <property type="match status" value="1"/>
</dbReference>
<feature type="domain" description="TATA-binding protein interacting (TIP20)" evidence="5">
    <location>
        <begin position="1027"/>
        <end position="1188"/>
    </location>
</feature>
<evidence type="ECO:0000259" key="5">
    <source>
        <dbReference type="Pfam" id="PF08623"/>
    </source>
</evidence>
<keyword evidence="3" id="KW-0833">Ubl conjugation pathway</keyword>
<evidence type="ECO:0000256" key="3">
    <source>
        <dbReference type="ARBA" id="ARBA00022786"/>
    </source>
</evidence>
<keyword evidence="2" id="KW-0677">Repeat</keyword>
<evidence type="ECO:0000313" key="6">
    <source>
        <dbReference type="EMBL" id="CAE0140935.1"/>
    </source>
</evidence>